<dbReference type="AlphaFoldDB" id="A0A0Q2N150"/>
<accession>A0A0Q2N150</accession>
<comment type="caution">
    <text evidence="2">The sequence shown here is derived from an EMBL/GenBank/DDBJ whole genome shotgun (WGS) entry which is preliminary data.</text>
</comment>
<evidence type="ECO:0000256" key="1">
    <source>
        <dbReference type="SAM" id="SignalP"/>
    </source>
</evidence>
<protein>
    <recommendedName>
        <fullName evidence="4">DUF1496 domain-containing protein</fullName>
    </recommendedName>
</protein>
<dbReference type="InParanoid" id="A0A0Q2N150"/>
<feature type="signal peptide" evidence="1">
    <location>
        <begin position="1"/>
        <end position="19"/>
    </location>
</feature>
<dbReference type="Proteomes" id="UP000051221">
    <property type="component" value="Unassembled WGS sequence"/>
</dbReference>
<dbReference type="Pfam" id="PF07383">
    <property type="entry name" value="DUF1496"/>
    <property type="match status" value="1"/>
</dbReference>
<feature type="chain" id="PRO_5006194758" description="DUF1496 domain-containing protein" evidence="1">
    <location>
        <begin position="20"/>
        <end position="94"/>
    </location>
</feature>
<keyword evidence="1" id="KW-0732">Signal</keyword>
<name>A0A0Q2N150_VIBFU</name>
<dbReference type="EMBL" id="LKHS01000010">
    <property type="protein sequence ID" value="KQH85527.1"/>
    <property type="molecule type" value="Genomic_DNA"/>
</dbReference>
<sequence length="94" mass="10392">MIKPLSVWAAMALTASVHAASMQTNTVSTSNQHNTLLMDGNLGKRVCYYDDKAYSEGSVLQIGAVYMICQRANDFETNGPLKWVLLQQEQPKTP</sequence>
<organism evidence="2 3">
    <name type="scientific">Vibrio furnissii</name>
    <dbReference type="NCBI Taxonomy" id="29494"/>
    <lineage>
        <taxon>Bacteria</taxon>
        <taxon>Pseudomonadati</taxon>
        <taxon>Pseudomonadota</taxon>
        <taxon>Gammaproteobacteria</taxon>
        <taxon>Vibrionales</taxon>
        <taxon>Vibrionaceae</taxon>
        <taxon>Vibrio</taxon>
    </lineage>
</organism>
<reference evidence="2 3" key="1">
    <citation type="submission" date="2015-08" db="EMBL/GenBank/DDBJ databases">
        <title>Antibacterial properties of a collection of Vibrionaceae strains.</title>
        <authorList>
            <person name="Giubergia S."/>
        </authorList>
    </citation>
    <scope>NUCLEOTIDE SEQUENCE [LARGE SCALE GENOMIC DNA]</scope>
    <source>
        <strain evidence="2 3">S0821</strain>
    </source>
</reference>
<evidence type="ECO:0008006" key="4">
    <source>
        <dbReference type="Google" id="ProtNLM"/>
    </source>
</evidence>
<keyword evidence="3" id="KW-1185">Reference proteome</keyword>
<dbReference type="RefSeq" id="WP_055466367.1">
    <property type="nucleotide sequence ID" value="NZ_CP035696.1"/>
</dbReference>
<evidence type="ECO:0000313" key="2">
    <source>
        <dbReference type="EMBL" id="KQH85527.1"/>
    </source>
</evidence>
<gene>
    <name evidence="2" type="ORF">AMR76_13575</name>
</gene>
<evidence type="ECO:0000313" key="3">
    <source>
        <dbReference type="Proteomes" id="UP000051221"/>
    </source>
</evidence>
<proteinExistence type="predicted"/>
<dbReference type="InterPro" id="IPR009971">
    <property type="entry name" value="DUF1496"/>
</dbReference>